<dbReference type="InterPro" id="IPR012349">
    <property type="entry name" value="Split_barrel_FMN-bd"/>
</dbReference>
<organism evidence="3 4">
    <name type="scientific">Pseudokineococcus marinus</name>
    <dbReference type="NCBI Taxonomy" id="351215"/>
    <lineage>
        <taxon>Bacteria</taxon>
        <taxon>Bacillati</taxon>
        <taxon>Actinomycetota</taxon>
        <taxon>Actinomycetes</taxon>
        <taxon>Kineosporiales</taxon>
        <taxon>Kineosporiaceae</taxon>
        <taxon>Pseudokineococcus</taxon>
    </lineage>
</organism>
<evidence type="ECO:0000256" key="1">
    <source>
        <dbReference type="ARBA" id="ARBA00023002"/>
    </source>
</evidence>
<accession>A0A849BVT9</accession>
<dbReference type="Pfam" id="PF01243">
    <property type="entry name" value="PNPOx_N"/>
    <property type="match status" value="1"/>
</dbReference>
<feature type="non-terminal residue" evidence="3">
    <location>
        <position position="92"/>
    </location>
</feature>
<evidence type="ECO:0000313" key="4">
    <source>
        <dbReference type="Proteomes" id="UP000555552"/>
    </source>
</evidence>
<dbReference type="EMBL" id="JABEMA010000372">
    <property type="protein sequence ID" value="NNH24494.1"/>
    <property type="molecule type" value="Genomic_DNA"/>
</dbReference>
<dbReference type="GO" id="GO:0016627">
    <property type="term" value="F:oxidoreductase activity, acting on the CH-CH group of donors"/>
    <property type="evidence" value="ECO:0007669"/>
    <property type="project" value="TreeGrafter"/>
</dbReference>
<dbReference type="InterPro" id="IPR011576">
    <property type="entry name" value="Pyridox_Oxase_N"/>
</dbReference>
<evidence type="ECO:0000313" key="3">
    <source>
        <dbReference type="EMBL" id="NNH24494.1"/>
    </source>
</evidence>
<dbReference type="GO" id="GO:0070967">
    <property type="term" value="F:coenzyme F420 binding"/>
    <property type="evidence" value="ECO:0007669"/>
    <property type="project" value="TreeGrafter"/>
</dbReference>
<gene>
    <name evidence="3" type="ORF">HLB09_15635</name>
</gene>
<dbReference type="PANTHER" id="PTHR35176">
    <property type="entry name" value="HEME OXYGENASE HI_0854-RELATED"/>
    <property type="match status" value="1"/>
</dbReference>
<dbReference type="PANTHER" id="PTHR35176:SF11">
    <property type="entry name" value="PYRIDOXAMINE 5'-PHOSPHATE OXIDASE FAMILY PROTEIN"/>
    <property type="match status" value="1"/>
</dbReference>
<dbReference type="InterPro" id="IPR052019">
    <property type="entry name" value="F420H2_bilvrd_red/Heme_oxyg"/>
</dbReference>
<feature type="domain" description="Pyridoxamine 5'-phosphate oxidase N-terminal" evidence="2">
    <location>
        <begin position="7"/>
        <end position="76"/>
    </location>
</feature>
<dbReference type="Proteomes" id="UP000555552">
    <property type="component" value="Unassembled WGS sequence"/>
</dbReference>
<reference evidence="3 4" key="1">
    <citation type="submission" date="2020-05" db="EMBL/GenBank/DDBJ databases">
        <title>MicrobeNet Type strains.</title>
        <authorList>
            <person name="Nicholson A.C."/>
        </authorList>
    </citation>
    <scope>NUCLEOTIDE SEQUENCE [LARGE SCALE GENOMIC DNA]</scope>
    <source>
        <strain evidence="3 4">JCM 14547</strain>
    </source>
</reference>
<name>A0A849BVT9_9ACTN</name>
<sequence>MDAAARDRLLEQLGRETYVSLATRRRDGTERATPVWVVRDGDVLLVTTGATTAKVRRARRDPAATLTSCDARGRVRPGAPTTPVVVEVTDAP</sequence>
<dbReference type="RefSeq" id="WP_171204235.1">
    <property type="nucleotide sequence ID" value="NZ_JABEMA010000372.1"/>
</dbReference>
<keyword evidence="4" id="KW-1185">Reference proteome</keyword>
<protein>
    <recommendedName>
        <fullName evidence="2">Pyridoxamine 5'-phosphate oxidase N-terminal domain-containing protein</fullName>
    </recommendedName>
</protein>
<comment type="caution">
    <text evidence="3">The sequence shown here is derived from an EMBL/GenBank/DDBJ whole genome shotgun (WGS) entry which is preliminary data.</text>
</comment>
<dbReference type="AlphaFoldDB" id="A0A849BVT9"/>
<dbReference type="GO" id="GO:0005829">
    <property type="term" value="C:cytosol"/>
    <property type="evidence" value="ECO:0007669"/>
    <property type="project" value="TreeGrafter"/>
</dbReference>
<evidence type="ECO:0000259" key="2">
    <source>
        <dbReference type="Pfam" id="PF01243"/>
    </source>
</evidence>
<proteinExistence type="predicted"/>
<dbReference type="SUPFAM" id="SSF50475">
    <property type="entry name" value="FMN-binding split barrel"/>
    <property type="match status" value="1"/>
</dbReference>
<dbReference type="Gene3D" id="2.30.110.10">
    <property type="entry name" value="Electron Transport, Fmn-binding Protein, Chain A"/>
    <property type="match status" value="1"/>
</dbReference>
<keyword evidence="1" id="KW-0560">Oxidoreductase</keyword>